<sequence length="463" mass="53533">MAGLITYVTYFYYKYFTRENPLPGPVPLPFVGNSIFYFIDLIDAVSKLQAKYGDFFEFYMGGERHICLLNEDLVKEMTKPTLNGNFFRRGNGNGGTKELGHDNFGIGLNENYYKWRYNRKFFSKTILSPLFCRQALTCVQAGFEEMSGYWDLLGEEAIINFPEWIKRYFMETLTIIISNKPLHALSNFHKKLSNKEISRESAESEELVDTIRFINEILHWFVFMPAYTSGNRSNTQNQPLVPDMLTMFLTVNTPRDITERIADDQNDKPMTDEEVVGNYFDVLIGGVDNGANAMCFLVYYLTQYPKVKRRLLKEIDTVVGRNSNIKITMNIINKLEYTEAYIKEDPVEIGGVTFPSNTIFFSSSFALHTHKSHWSNPEEFNPDRFLRSSPESKNPFYMFGSGERKCPGRNLAMLELKASLLMLYLKYDVELVAPIKFSGKAVRNCTELKLRIKKRRDLSLVDC</sequence>
<dbReference type="Proteomes" id="UP000789525">
    <property type="component" value="Unassembled WGS sequence"/>
</dbReference>
<keyword evidence="2" id="KW-1185">Reference proteome</keyword>
<accession>A0ACA9LHN9</accession>
<evidence type="ECO:0000313" key="2">
    <source>
        <dbReference type="Proteomes" id="UP000789525"/>
    </source>
</evidence>
<organism evidence="1 2">
    <name type="scientific">Acaulospora colombiana</name>
    <dbReference type="NCBI Taxonomy" id="27376"/>
    <lineage>
        <taxon>Eukaryota</taxon>
        <taxon>Fungi</taxon>
        <taxon>Fungi incertae sedis</taxon>
        <taxon>Mucoromycota</taxon>
        <taxon>Glomeromycotina</taxon>
        <taxon>Glomeromycetes</taxon>
        <taxon>Diversisporales</taxon>
        <taxon>Acaulosporaceae</taxon>
        <taxon>Acaulospora</taxon>
    </lineage>
</organism>
<reference evidence="1" key="1">
    <citation type="submission" date="2021-06" db="EMBL/GenBank/DDBJ databases">
        <authorList>
            <person name="Kallberg Y."/>
            <person name="Tangrot J."/>
            <person name="Rosling A."/>
        </authorList>
    </citation>
    <scope>NUCLEOTIDE SEQUENCE</scope>
    <source>
        <strain evidence="1">CL356</strain>
    </source>
</reference>
<name>A0ACA9LHN9_9GLOM</name>
<gene>
    <name evidence="1" type="ORF">ACOLOM_LOCUS3766</name>
</gene>
<dbReference type="EMBL" id="CAJVPT010005765">
    <property type="protein sequence ID" value="CAG8523605.1"/>
    <property type="molecule type" value="Genomic_DNA"/>
</dbReference>
<evidence type="ECO:0000313" key="1">
    <source>
        <dbReference type="EMBL" id="CAG8523605.1"/>
    </source>
</evidence>
<proteinExistence type="predicted"/>
<protein>
    <submittedName>
        <fullName evidence="1">3032_t:CDS:1</fullName>
    </submittedName>
</protein>
<comment type="caution">
    <text evidence="1">The sequence shown here is derived from an EMBL/GenBank/DDBJ whole genome shotgun (WGS) entry which is preliminary data.</text>
</comment>